<dbReference type="PANTHER" id="PTHR36203:SF1">
    <property type="entry name" value="ASCORBATE-SPECIFIC PTS SYSTEM EIIA COMPONENT"/>
    <property type="match status" value="1"/>
</dbReference>
<dbReference type="PROSITE" id="PS51372">
    <property type="entry name" value="PRD_2"/>
    <property type="match status" value="1"/>
</dbReference>
<organism evidence="15 16">
    <name type="scientific">Oenococcus sicerae</name>
    <dbReference type="NCBI Taxonomy" id="2203724"/>
    <lineage>
        <taxon>Bacteria</taxon>
        <taxon>Bacillati</taxon>
        <taxon>Bacillota</taxon>
        <taxon>Bacilli</taxon>
        <taxon>Lactobacillales</taxon>
        <taxon>Lactobacillaceae</taxon>
        <taxon>Oenococcus</taxon>
    </lineage>
</organism>
<dbReference type="InterPro" id="IPR036634">
    <property type="entry name" value="PRD_sf"/>
</dbReference>
<protein>
    <recommendedName>
        <fullName evidence="9">Ascorbate-specific PTS system EIIA component</fullName>
    </recommendedName>
    <alternativeName>
        <fullName evidence="10">Ascorbate-specific phosphotransferase enzyme IIA component</fullName>
    </alternativeName>
</protein>
<keyword evidence="7" id="KW-0418">Kinase</keyword>
<feature type="domain" description="PRD" evidence="14">
    <location>
        <begin position="280"/>
        <end position="390"/>
    </location>
</feature>
<dbReference type="EMBL" id="CP029684">
    <property type="protein sequence ID" value="QAS70340.2"/>
    <property type="molecule type" value="Genomic_DNA"/>
</dbReference>
<keyword evidence="6" id="KW-0598">Phosphotransferase system</keyword>
<dbReference type="InterPro" id="IPR016152">
    <property type="entry name" value="PTrfase/Anion_transptr"/>
</dbReference>
<proteinExistence type="predicted"/>
<feature type="domain" description="PTS EIIA type-2" evidence="12">
    <location>
        <begin position="532"/>
        <end position="673"/>
    </location>
</feature>
<dbReference type="Pfam" id="PF00359">
    <property type="entry name" value="PTS_EIIA_2"/>
    <property type="match status" value="1"/>
</dbReference>
<keyword evidence="2" id="KW-0813">Transport</keyword>
<comment type="subcellular location">
    <subcellularLocation>
        <location evidence="1">Cytoplasm</location>
    </subcellularLocation>
</comment>
<evidence type="ECO:0000256" key="3">
    <source>
        <dbReference type="ARBA" id="ARBA00022490"/>
    </source>
</evidence>
<evidence type="ECO:0000256" key="4">
    <source>
        <dbReference type="ARBA" id="ARBA00022553"/>
    </source>
</evidence>
<dbReference type="SUPFAM" id="SSF63520">
    <property type="entry name" value="PTS-regulatory domain, PRD"/>
    <property type="match status" value="1"/>
</dbReference>
<dbReference type="PROSITE" id="PS51099">
    <property type="entry name" value="PTS_EIIB_TYPE_2"/>
    <property type="match status" value="1"/>
</dbReference>
<dbReference type="Proteomes" id="UP000286907">
    <property type="component" value="Chromosome"/>
</dbReference>
<gene>
    <name evidence="15" type="ORF">DLJ48_07300</name>
</gene>
<dbReference type="CDD" id="cd05568">
    <property type="entry name" value="PTS_IIB_bgl_like"/>
    <property type="match status" value="1"/>
</dbReference>
<evidence type="ECO:0000259" key="13">
    <source>
        <dbReference type="PROSITE" id="PS51099"/>
    </source>
</evidence>
<keyword evidence="11" id="KW-1133">Transmembrane helix</keyword>
<evidence type="ECO:0000256" key="5">
    <source>
        <dbReference type="ARBA" id="ARBA00022679"/>
    </source>
</evidence>
<dbReference type="SUPFAM" id="SSF55804">
    <property type="entry name" value="Phoshotransferase/anion transport protein"/>
    <property type="match status" value="1"/>
</dbReference>
<dbReference type="PROSITE" id="PS51094">
    <property type="entry name" value="PTS_EIIA_TYPE_2"/>
    <property type="match status" value="1"/>
</dbReference>
<evidence type="ECO:0000256" key="10">
    <source>
        <dbReference type="ARBA" id="ARBA00042072"/>
    </source>
</evidence>
<evidence type="ECO:0000256" key="11">
    <source>
        <dbReference type="SAM" id="Phobius"/>
    </source>
</evidence>
<keyword evidence="3" id="KW-0963">Cytoplasm</keyword>
<keyword evidence="16" id="KW-1185">Reference proteome</keyword>
<dbReference type="Pfam" id="PF00874">
    <property type="entry name" value="PRD"/>
    <property type="match status" value="1"/>
</dbReference>
<sequence>MNDRNIAILTEIIKHPDIKSKKIEAKLHLTRRQLSYSIDQINTELSNDNLPTLQRTPLGTILVSAEIINYFLKDKINGKQKNVYHTEQERCMIIILYILTANIPLSLINIYHLLGVSQATAAKDMRNVRILVSKYHLELQNSWQNGYLIDGNEPQQRFLINETISNLERYDDSHELIANLSDISIDEMIHFVRQVEQQVGISYSDNAFNHLVYSLLINISRNRANKTANDNYFLNQIADTKEFSVISKLVNPDWVACQSDIEWISILFLSANTIRGKFSFSDYTILKAIKEMVSSFEQKTLVQIQNHEEFEQRLLAHLRPAVYRVKYGLHLNDINTSQILIKDSQYEFLAASIRKIISPLEQITGKKFPENEVKLIVFYFGGDLENAKNLSIIKPKAAVVCTNGVIVSKLMFQNLVHLFPEIAFLSATSVRDFETFSDDYDLVFTTVPLKTNAKQYIIQPIVSPEDAIKLRYRVLNEFGLKNIETTLDKIIQIVRKHVNSIDVTGLKGDLKQWLSTEQQTYSIQKELPDLSDYIAPQLMCLLDKKVDWQDALEIAAEPLIRSGIVNQKYLNTILKNTESEKNYSFLGSQIAIPHTTAENGILNDGFGFTVLKHAVKFPTGQSISIIVPIAICDTKKHLRAIEQLTSIASDAKLIHQIISASDTETIYQLIKKKEKETAIDAN</sequence>
<keyword evidence="11" id="KW-0812">Transmembrane</keyword>
<name>A0ABX5QNF8_9LACO</name>
<reference evidence="15 16" key="1">
    <citation type="journal article" date="2019" name="Syst. Appl. Microbiol.">
        <title>Oenococcus sicerae sp. nov., isolated from French cider.</title>
        <authorList>
            <person name="Cousin F.J."/>
            <person name="Le Guellec R."/>
            <person name="Chagnot C."/>
            <person name="Goux D."/>
            <person name="Dalmasso M."/>
            <person name="Laplace J.M."/>
            <person name="Cretenet M."/>
        </authorList>
    </citation>
    <scope>NUCLEOTIDE SEQUENCE [LARGE SCALE GENOMIC DNA]</scope>
    <source>
        <strain evidence="15 16">UCMA 15228</strain>
    </source>
</reference>
<dbReference type="Gene3D" id="1.10.1790.10">
    <property type="entry name" value="PRD domain"/>
    <property type="match status" value="1"/>
</dbReference>
<evidence type="ECO:0000256" key="9">
    <source>
        <dbReference type="ARBA" id="ARBA00041175"/>
    </source>
</evidence>
<evidence type="ECO:0000256" key="8">
    <source>
        <dbReference type="ARBA" id="ARBA00037387"/>
    </source>
</evidence>
<evidence type="ECO:0000259" key="12">
    <source>
        <dbReference type="PROSITE" id="PS51094"/>
    </source>
</evidence>
<dbReference type="PANTHER" id="PTHR36203">
    <property type="entry name" value="ASCORBATE-SPECIFIC PTS SYSTEM EIIA COMPONENT"/>
    <property type="match status" value="1"/>
</dbReference>
<keyword evidence="5" id="KW-0808">Transferase</keyword>
<dbReference type="InterPro" id="IPR013011">
    <property type="entry name" value="PTS_EIIB_2"/>
</dbReference>
<dbReference type="InterPro" id="IPR011608">
    <property type="entry name" value="PRD"/>
</dbReference>
<dbReference type="InterPro" id="IPR051351">
    <property type="entry name" value="Ascorbate-PTS_EIIA_comp"/>
</dbReference>
<evidence type="ECO:0000259" key="14">
    <source>
        <dbReference type="PROSITE" id="PS51372"/>
    </source>
</evidence>
<evidence type="ECO:0000256" key="7">
    <source>
        <dbReference type="ARBA" id="ARBA00022777"/>
    </source>
</evidence>
<evidence type="ECO:0000313" key="15">
    <source>
        <dbReference type="EMBL" id="QAS70340.2"/>
    </source>
</evidence>
<keyword evidence="11" id="KW-0472">Membrane</keyword>
<evidence type="ECO:0000256" key="1">
    <source>
        <dbReference type="ARBA" id="ARBA00004496"/>
    </source>
</evidence>
<accession>A0ABX5QNF8</accession>
<evidence type="ECO:0000256" key="2">
    <source>
        <dbReference type="ARBA" id="ARBA00022448"/>
    </source>
</evidence>
<dbReference type="Gene3D" id="3.40.930.10">
    <property type="entry name" value="Mannitol-specific EII, Chain A"/>
    <property type="match status" value="1"/>
</dbReference>
<keyword evidence="4" id="KW-0597">Phosphoprotein</keyword>
<dbReference type="InterPro" id="IPR002178">
    <property type="entry name" value="PTS_EIIA_type-2_dom"/>
</dbReference>
<feature type="domain" description="PTS EIIB type-2" evidence="13">
    <location>
        <begin position="395"/>
        <end position="482"/>
    </location>
</feature>
<dbReference type="RefSeq" id="WP_161566122.1">
    <property type="nucleotide sequence ID" value="NZ_CP029684.2"/>
</dbReference>
<evidence type="ECO:0000256" key="6">
    <source>
        <dbReference type="ARBA" id="ARBA00022683"/>
    </source>
</evidence>
<comment type="function">
    <text evidence="8">The phosphoenolpyruvate-dependent sugar phosphotransferase system (sugar PTS), a major carbohydrate active transport system, catalyzes the phosphorylation of incoming sugar substrates concomitantly with their translocation across the cell membrane. The enzyme II UlaABC PTS system is involved in ascorbate transport.</text>
</comment>
<feature type="transmembrane region" description="Helical" evidence="11">
    <location>
        <begin position="93"/>
        <end position="114"/>
    </location>
</feature>
<evidence type="ECO:0000313" key="16">
    <source>
        <dbReference type="Proteomes" id="UP000286907"/>
    </source>
</evidence>